<dbReference type="Gene3D" id="2.40.30.110">
    <property type="entry name" value="Aminomethyltransferase beta-barrel domains"/>
    <property type="match status" value="1"/>
</dbReference>
<dbReference type="OrthoDB" id="7156675at2"/>
<evidence type="ECO:0000259" key="4">
    <source>
        <dbReference type="Pfam" id="PF01571"/>
    </source>
</evidence>
<sequence>MKTQTRVVVIGGGIAGCSTLYHLTQEGWSDVVLVERNELTSGTTWHSAAQVTNFGMNQTMVGLKTHSINLYKDLANDPEYPINYHHGDGGIRLANTEAQMEGYRHFASMARGMDVEFEVIDAEECARRHPLISTDNLLGGLWDGNDGDIDPAQLCQALARRARKAGAEVYRNTPVTGLTQHKDDSWTVHTEHGDIACEIVVNAGGYRVNEVGAMMGVQHPVASMEHQYFLTEEIPAIRDAGHRMPLLRCPISDYYCRQEKNGLLVGFYEQGCKTWGMDGIDPHFVNALCPDDLDRVTDVLEGAFARMPALMETGIHTVVNGPITYTIDGAPLVGPIPGKRNAFCIIGLRAGLGEGGGHGWLLAQQIVHGEACYYTWVIDPRRFAGHTNVELTALKAIEDYQNEFRFHFPNEHRPAGRMAKTTPLTSVLAAEGAEFTVVNGWERAEYFKPTPEFHVTHGFRFDETFDVVAAEIAAVQNGVGLTEVNGFNRFEITGNDAQSFLDRMVCGTLPKRSGRVGLVYLLNHHGMLKAEATIANIPASERGPDRIWYGSAAASELHDMDWLTQHIGLQEDVRIRSLTNDQTILVLAGPKAQAVLQSVSRGDWSDLAFPWLSVRECFIGYAPATVMSVSFSGERAYEIHVPNASLYAAYTALREAGKAHKLKLFGALAVESLRLEKGYLHWKADILTEFDPFETGLDRFVKMQKPSFVGKDALARRADAGAKRRLVTLILDTTDAPAHGGASVIVGGQVVGTVTSGGWGHRVGKNIAYAFVTPDCAGIGQGLHVDSLGAMVAAKVVAPALYDPAMERVRG</sequence>
<dbReference type="InterPro" id="IPR032503">
    <property type="entry name" value="FAO_M"/>
</dbReference>
<protein>
    <submittedName>
        <fullName evidence="7">4-methylaminobutanoate oxidase (Formaldehyde-forming)</fullName>
        <ecNumber evidence="7">1.5.3.19</ecNumber>
    </submittedName>
</protein>
<dbReference type="RefSeq" id="WP_093974097.1">
    <property type="nucleotide sequence ID" value="NZ_FXXQ01000007.1"/>
</dbReference>
<organism evidence="7 8">
    <name type="scientific">Boseongicola aestuarii</name>
    <dbReference type="NCBI Taxonomy" id="1470561"/>
    <lineage>
        <taxon>Bacteria</taxon>
        <taxon>Pseudomonadati</taxon>
        <taxon>Pseudomonadota</taxon>
        <taxon>Alphaproteobacteria</taxon>
        <taxon>Rhodobacterales</taxon>
        <taxon>Paracoccaceae</taxon>
        <taxon>Boseongicola</taxon>
    </lineage>
</organism>
<feature type="domain" description="FAD dependent oxidoreductase central" evidence="6">
    <location>
        <begin position="368"/>
        <end position="421"/>
    </location>
</feature>
<dbReference type="Pfam" id="PF01571">
    <property type="entry name" value="GCV_T"/>
    <property type="match status" value="1"/>
</dbReference>
<dbReference type="EC" id="1.5.3.19" evidence="7"/>
<dbReference type="PROSITE" id="PS51257">
    <property type="entry name" value="PROKAR_LIPOPROTEIN"/>
    <property type="match status" value="1"/>
</dbReference>
<feature type="domain" description="GCVT N-terminal" evidence="4">
    <location>
        <begin position="425"/>
        <end position="705"/>
    </location>
</feature>
<dbReference type="SUPFAM" id="SSF101790">
    <property type="entry name" value="Aminomethyltransferase beta-barrel domain"/>
    <property type="match status" value="1"/>
</dbReference>
<dbReference type="AlphaFoldDB" id="A0A238J1F0"/>
<name>A0A238J1F0_9RHOB</name>
<proteinExistence type="inferred from homology"/>
<dbReference type="InterPro" id="IPR028896">
    <property type="entry name" value="GcvT/YgfZ/DmdA"/>
</dbReference>
<accession>A0A238J1F0</accession>
<dbReference type="EMBL" id="FXXQ01000007">
    <property type="protein sequence ID" value="SMX24131.1"/>
    <property type="molecule type" value="Genomic_DNA"/>
</dbReference>
<dbReference type="Proteomes" id="UP000201838">
    <property type="component" value="Unassembled WGS sequence"/>
</dbReference>
<evidence type="ECO:0000259" key="6">
    <source>
        <dbReference type="Pfam" id="PF16350"/>
    </source>
</evidence>
<dbReference type="InterPro" id="IPR027266">
    <property type="entry name" value="TrmE/GcvT-like"/>
</dbReference>
<keyword evidence="8" id="KW-1185">Reference proteome</keyword>
<dbReference type="Gene3D" id="3.30.70.1400">
    <property type="entry name" value="Aminomethyltransferase beta-barrel domains"/>
    <property type="match status" value="1"/>
</dbReference>
<dbReference type="PANTHER" id="PTHR43757">
    <property type="entry name" value="AMINOMETHYLTRANSFERASE"/>
    <property type="match status" value="1"/>
</dbReference>
<gene>
    <name evidence="7" type="primary">mlr_9</name>
    <name evidence="7" type="ORF">BOA8489_02248</name>
</gene>
<keyword evidence="2 7" id="KW-0560">Oxidoreductase</keyword>
<evidence type="ECO:0000313" key="7">
    <source>
        <dbReference type="EMBL" id="SMX24131.1"/>
    </source>
</evidence>
<evidence type="ECO:0000259" key="3">
    <source>
        <dbReference type="Pfam" id="PF01266"/>
    </source>
</evidence>
<dbReference type="Gene3D" id="3.30.9.10">
    <property type="entry name" value="D-Amino Acid Oxidase, subunit A, domain 2"/>
    <property type="match status" value="1"/>
</dbReference>
<dbReference type="Gene3D" id="3.30.1360.120">
    <property type="entry name" value="Probable tRNA modification gtpase trme, domain 1"/>
    <property type="match status" value="1"/>
</dbReference>
<dbReference type="GO" id="GO:0102317">
    <property type="term" value="F:4-methylaminobutyrate oxidase (demethylating) activity"/>
    <property type="evidence" value="ECO:0007669"/>
    <property type="project" value="UniProtKB-EC"/>
</dbReference>
<reference evidence="7 8" key="1">
    <citation type="submission" date="2017-05" db="EMBL/GenBank/DDBJ databases">
        <authorList>
            <person name="Song R."/>
            <person name="Chenine A.L."/>
            <person name="Ruprecht R.M."/>
        </authorList>
    </citation>
    <scope>NUCLEOTIDE SEQUENCE [LARGE SCALE GENOMIC DNA]</scope>
    <source>
        <strain evidence="7 8">CECT 8489</strain>
    </source>
</reference>
<comment type="similarity">
    <text evidence="1">Belongs to the GcvT family.</text>
</comment>
<dbReference type="InterPro" id="IPR013977">
    <property type="entry name" value="GcvT_C"/>
</dbReference>
<dbReference type="Gene3D" id="3.50.50.60">
    <property type="entry name" value="FAD/NAD(P)-binding domain"/>
    <property type="match status" value="1"/>
</dbReference>
<dbReference type="Pfam" id="PF01266">
    <property type="entry name" value="DAO"/>
    <property type="match status" value="1"/>
</dbReference>
<dbReference type="InterPro" id="IPR006222">
    <property type="entry name" value="GCVT_N"/>
</dbReference>
<dbReference type="Pfam" id="PF08669">
    <property type="entry name" value="GCV_T_C"/>
    <property type="match status" value="1"/>
</dbReference>
<evidence type="ECO:0000256" key="1">
    <source>
        <dbReference type="ARBA" id="ARBA00008609"/>
    </source>
</evidence>
<feature type="domain" description="FAD dependent oxidoreductase" evidence="3">
    <location>
        <begin position="6"/>
        <end position="364"/>
    </location>
</feature>
<dbReference type="Pfam" id="PF16350">
    <property type="entry name" value="FAO_M"/>
    <property type="match status" value="1"/>
</dbReference>
<evidence type="ECO:0000313" key="8">
    <source>
        <dbReference type="Proteomes" id="UP000201838"/>
    </source>
</evidence>
<dbReference type="PANTHER" id="PTHR43757:SF2">
    <property type="entry name" value="AMINOMETHYLTRANSFERASE, MITOCHONDRIAL"/>
    <property type="match status" value="1"/>
</dbReference>
<dbReference type="SUPFAM" id="SSF51905">
    <property type="entry name" value="FAD/NAD(P)-binding domain"/>
    <property type="match status" value="1"/>
</dbReference>
<dbReference type="InterPro" id="IPR006076">
    <property type="entry name" value="FAD-dep_OxRdtase"/>
</dbReference>
<dbReference type="InterPro" id="IPR036188">
    <property type="entry name" value="FAD/NAD-bd_sf"/>
</dbReference>
<dbReference type="InterPro" id="IPR029043">
    <property type="entry name" value="GcvT/YgfZ_C"/>
</dbReference>
<dbReference type="SUPFAM" id="SSF103025">
    <property type="entry name" value="Folate-binding domain"/>
    <property type="match status" value="1"/>
</dbReference>
<feature type="domain" description="Aminomethyltransferase C-terminal" evidence="5">
    <location>
        <begin position="724"/>
        <end position="803"/>
    </location>
</feature>
<evidence type="ECO:0000256" key="2">
    <source>
        <dbReference type="ARBA" id="ARBA00023002"/>
    </source>
</evidence>
<dbReference type="SUPFAM" id="SSF54373">
    <property type="entry name" value="FAD-linked reductases, C-terminal domain"/>
    <property type="match status" value="1"/>
</dbReference>
<evidence type="ECO:0000259" key="5">
    <source>
        <dbReference type="Pfam" id="PF08669"/>
    </source>
</evidence>